<keyword evidence="4" id="KW-1185">Reference proteome</keyword>
<dbReference type="OrthoDB" id="9784359at2"/>
<feature type="domain" description="Integrase SAM-like N-terminal" evidence="2">
    <location>
        <begin position="32"/>
        <end position="73"/>
    </location>
</feature>
<evidence type="ECO:0000313" key="3">
    <source>
        <dbReference type="EMBL" id="MUL38027.1"/>
    </source>
</evidence>
<accession>A0A6N8G0Y5</accession>
<dbReference type="GO" id="GO:0015074">
    <property type="term" value="P:DNA integration"/>
    <property type="evidence" value="ECO:0007669"/>
    <property type="project" value="InterPro"/>
</dbReference>
<comment type="caution">
    <text evidence="3">The sequence shown here is derived from an EMBL/GenBank/DDBJ whole genome shotgun (WGS) entry which is preliminary data.</text>
</comment>
<protein>
    <recommendedName>
        <fullName evidence="2">Integrase SAM-like N-terminal domain-containing protein</fullName>
    </recommendedName>
</protein>
<name>A0A6N8G0Y5_9CHRO</name>
<evidence type="ECO:0000256" key="1">
    <source>
        <dbReference type="ARBA" id="ARBA00023125"/>
    </source>
</evidence>
<dbReference type="Gene3D" id="1.10.150.130">
    <property type="match status" value="1"/>
</dbReference>
<dbReference type="InterPro" id="IPR010998">
    <property type="entry name" value="Integrase_recombinase_N"/>
</dbReference>
<dbReference type="Pfam" id="PF13495">
    <property type="entry name" value="Phage_int_SAM_4"/>
    <property type="match status" value="1"/>
</dbReference>
<organism evidence="3 4">
    <name type="scientific">Gloeocapsopsis dulcis AAB1 = 1H9</name>
    <dbReference type="NCBI Taxonomy" id="1433147"/>
    <lineage>
        <taxon>Bacteria</taxon>
        <taxon>Bacillati</taxon>
        <taxon>Cyanobacteriota</taxon>
        <taxon>Cyanophyceae</taxon>
        <taxon>Oscillatoriophycideae</taxon>
        <taxon>Chroococcales</taxon>
        <taxon>Chroococcaceae</taxon>
        <taxon>Gloeocapsopsis</taxon>
        <taxon>Gloeocapsopsis dulcis</taxon>
    </lineage>
</organism>
<keyword evidence="1" id="KW-0238">DNA-binding</keyword>
<dbReference type="GO" id="GO:0003677">
    <property type="term" value="F:DNA binding"/>
    <property type="evidence" value="ECO:0007669"/>
    <property type="project" value="UniProtKB-KW"/>
</dbReference>
<gene>
    <name evidence="3" type="ORF">BWI75_17250</name>
</gene>
<dbReference type="EMBL" id="NAPY01000030">
    <property type="protein sequence ID" value="MUL38027.1"/>
    <property type="molecule type" value="Genomic_DNA"/>
</dbReference>
<sequence>MEPRPRKLLDQVPDAIRVKHYSYSTEKTYVYMGTAEVTQFLTHLAVSEHVAATNQNQALNAIVFLYRIDLQQELVGIDGVRAKQSAP</sequence>
<proteinExistence type="predicted"/>
<evidence type="ECO:0000259" key="2">
    <source>
        <dbReference type="Pfam" id="PF13495"/>
    </source>
</evidence>
<evidence type="ECO:0000313" key="4">
    <source>
        <dbReference type="Proteomes" id="UP000441797"/>
    </source>
</evidence>
<dbReference type="AlphaFoldDB" id="A0A6N8G0Y5"/>
<reference evidence="3 4" key="1">
    <citation type="journal article" date="2019" name="Front. Microbiol.">
        <title>Genomic Features for Desiccation Tolerance and Sugar Biosynthesis in the Extremophile Gloeocapsopsis sp. UTEX B3054.</title>
        <authorList>
            <person name="Urrejola C."/>
            <person name="Alcorta J."/>
            <person name="Salas L."/>
            <person name="Vasquez M."/>
            <person name="Polz M.F."/>
            <person name="Vicuna R."/>
            <person name="Diez B."/>
        </authorList>
    </citation>
    <scope>NUCLEOTIDE SEQUENCE [LARGE SCALE GENOMIC DNA]</scope>
    <source>
        <strain evidence="3 4">1H9</strain>
    </source>
</reference>
<dbReference type="InterPro" id="IPR004107">
    <property type="entry name" value="Integrase_SAM-like_N"/>
</dbReference>
<dbReference type="RefSeq" id="WP_105219994.1">
    <property type="nucleotide sequence ID" value="NZ_CAWNSU010000051.1"/>
</dbReference>
<dbReference type="Proteomes" id="UP000441797">
    <property type="component" value="Unassembled WGS sequence"/>
</dbReference>